<name>A0AAV4SZT7_CAEEX</name>
<proteinExistence type="predicted"/>
<evidence type="ECO:0000313" key="1">
    <source>
        <dbReference type="EMBL" id="GIY38939.1"/>
    </source>
</evidence>
<accession>A0AAV4SZT7</accession>
<protein>
    <recommendedName>
        <fullName evidence="3">Ycf15</fullName>
    </recommendedName>
</protein>
<gene>
    <name evidence="1" type="ORF">CEXT_807441</name>
</gene>
<organism evidence="1 2">
    <name type="scientific">Caerostris extrusa</name>
    <name type="common">Bark spider</name>
    <name type="synonym">Caerostris bankana</name>
    <dbReference type="NCBI Taxonomy" id="172846"/>
    <lineage>
        <taxon>Eukaryota</taxon>
        <taxon>Metazoa</taxon>
        <taxon>Ecdysozoa</taxon>
        <taxon>Arthropoda</taxon>
        <taxon>Chelicerata</taxon>
        <taxon>Arachnida</taxon>
        <taxon>Araneae</taxon>
        <taxon>Araneomorphae</taxon>
        <taxon>Entelegynae</taxon>
        <taxon>Araneoidea</taxon>
        <taxon>Araneidae</taxon>
        <taxon>Caerostris</taxon>
    </lineage>
</organism>
<sequence length="92" mass="10949">MMSGRTPVITKPPDVRDPKVFLLVFNRKFWIILPGDLTKDSDFQEGEFLVGRRRFPTTFVPLINNRFIITLASEYRYENRIDRWPDCEISVR</sequence>
<dbReference type="EMBL" id="BPLR01010380">
    <property type="protein sequence ID" value="GIY38939.1"/>
    <property type="molecule type" value="Genomic_DNA"/>
</dbReference>
<reference evidence="1 2" key="1">
    <citation type="submission" date="2021-06" db="EMBL/GenBank/DDBJ databases">
        <title>Caerostris extrusa draft genome.</title>
        <authorList>
            <person name="Kono N."/>
            <person name="Arakawa K."/>
        </authorList>
    </citation>
    <scope>NUCLEOTIDE SEQUENCE [LARGE SCALE GENOMIC DNA]</scope>
</reference>
<dbReference type="AlphaFoldDB" id="A0AAV4SZT7"/>
<evidence type="ECO:0008006" key="3">
    <source>
        <dbReference type="Google" id="ProtNLM"/>
    </source>
</evidence>
<comment type="caution">
    <text evidence="1">The sequence shown here is derived from an EMBL/GenBank/DDBJ whole genome shotgun (WGS) entry which is preliminary data.</text>
</comment>
<keyword evidence="2" id="KW-1185">Reference proteome</keyword>
<evidence type="ECO:0000313" key="2">
    <source>
        <dbReference type="Proteomes" id="UP001054945"/>
    </source>
</evidence>
<dbReference type="Proteomes" id="UP001054945">
    <property type="component" value="Unassembled WGS sequence"/>
</dbReference>